<dbReference type="Proteomes" id="UP000287972">
    <property type="component" value="Unassembled WGS sequence"/>
</dbReference>
<dbReference type="PANTHER" id="PTHR33112">
    <property type="entry name" value="DOMAIN PROTEIN, PUTATIVE-RELATED"/>
    <property type="match status" value="1"/>
</dbReference>
<evidence type="ECO:0000313" key="3">
    <source>
        <dbReference type="Proteomes" id="UP000287972"/>
    </source>
</evidence>
<organism evidence="2 3">
    <name type="scientific">Fusarium floridanum</name>
    <dbReference type="NCBI Taxonomy" id="1325733"/>
    <lineage>
        <taxon>Eukaryota</taxon>
        <taxon>Fungi</taxon>
        <taxon>Dikarya</taxon>
        <taxon>Ascomycota</taxon>
        <taxon>Pezizomycotina</taxon>
        <taxon>Sordariomycetes</taxon>
        <taxon>Hypocreomycetidae</taxon>
        <taxon>Hypocreales</taxon>
        <taxon>Nectriaceae</taxon>
        <taxon>Fusarium</taxon>
        <taxon>Fusarium solani species complex</taxon>
    </lineage>
</organism>
<keyword evidence="3" id="KW-1185">Reference proteome</keyword>
<dbReference type="PANTHER" id="PTHR33112:SF10">
    <property type="entry name" value="TOL"/>
    <property type="match status" value="1"/>
</dbReference>
<comment type="caution">
    <text evidence="2">The sequence shown here is derived from an EMBL/GenBank/DDBJ whole genome shotgun (WGS) entry which is preliminary data.</text>
</comment>
<feature type="domain" description="Heterokaryon incompatibility" evidence="1">
    <location>
        <begin position="210"/>
        <end position="445"/>
    </location>
</feature>
<reference evidence="2 3" key="1">
    <citation type="submission" date="2017-06" db="EMBL/GenBank/DDBJ databases">
        <title>Comparative genomic analysis of Ambrosia Fusariam Clade fungi.</title>
        <authorList>
            <person name="Stajich J.E."/>
            <person name="Carrillo J."/>
            <person name="Kijimoto T."/>
            <person name="Eskalen A."/>
            <person name="O'Donnell K."/>
            <person name="Kasson M."/>
        </authorList>
    </citation>
    <scope>NUCLEOTIDE SEQUENCE [LARGE SCALE GENOMIC DNA]</scope>
    <source>
        <strain evidence="2 3">NRRL62606</strain>
    </source>
</reference>
<sequence length="842" mass="96079">MSLCSVCMNLMPAFIGPRGDPDWPIFRGPDEWMSGRRSYHDRSLESFCASLDAGCPVCFCVWRHIRSSPYDKPSKPALDDFNSWPDSVVYWPKQGQYRVILRVTSKRFIESETKQSIVLSVWKTSQEKYSQATTEAPIDGNPLSEPAIRRVHSWLHDCSTTHSRCKERKKKLDDLVGGVVLPRRLLHLGVSSSKTWSIVETDQDPKYSEYIALSHRWTPSTPVLLPHNVVDFKQDDNTKTLEKLTGSRRDACHVGTPQFVYPDSALPKDYQTVIQLCRKLSVRYLWIDSLCIIQGPDGDFSQEAPKMMDVYRKALLTLSVCWALPEDPMSDKRITPIITRSLPGRENRSLLLSAVIDLLMAVVRRLLDIGVWVLFIALLLLPFPPTWLLCICSILVQLVPWHFPLRLWGPYPDPDLTHAFVKHEEEFSKCVSEAAINQRGWVFQERALSQRILYLGNEQLYWECDHLTASEDEPGAYTRYGCREFIHTRSLETVKVPAFSLTGLHVLSWSRMMKNYSSKALTYEKDRLVAIAGLARLRSLLTQEQYIAGIWINYWHFDLMWFPLHPRSVRPWPSYRCVHAPPSLPSWSWASFPSAIEWYNIDRREMFDTSKMDSFELGPVKPLAHLRGTSVSQEFINFDGASLDIGCLRIPVTLGSEISIGTILSVRGHSHKVLEDGPDGTLYGPIWSGLYEEEAWPGSKPLPTADVYVHFSRSHHSSLPCYIVPLYYDEPEIGGIVIQQETSHSCVKPGEIPRFGRIGMFTSYGKRIQSPLNQLILNTILKKVPRRKLEEEGKEKLGAAELFEFRLRACAKAARSMLVDGTPMGRDSLGHIKAEWGEIRLV</sequence>
<evidence type="ECO:0000313" key="2">
    <source>
        <dbReference type="EMBL" id="RSL79272.1"/>
    </source>
</evidence>
<name>A0A428RNY1_9HYPO</name>
<evidence type="ECO:0000259" key="1">
    <source>
        <dbReference type="Pfam" id="PF06985"/>
    </source>
</evidence>
<dbReference type="AlphaFoldDB" id="A0A428RNY1"/>
<dbReference type="InterPro" id="IPR010730">
    <property type="entry name" value="HET"/>
</dbReference>
<protein>
    <recommendedName>
        <fullName evidence="1">Heterokaryon incompatibility domain-containing protein</fullName>
    </recommendedName>
</protein>
<proteinExistence type="predicted"/>
<dbReference type="Pfam" id="PF06985">
    <property type="entry name" value="HET"/>
    <property type="match status" value="1"/>
</dbReference>
<dbReference type="EMBL" id="NKCL01000179">
    <property type="protein sequence ID" value="RSL79272.1"/>
    <property type="molecule type" value="Genomic_DNA"/>
</dbReference>
<accession>A0A428RNY1</accession>
<gene>
    <name evidence="2" type="ORF">CEP51_007475</name>
</gene>